<evidence type="ECO:0000256" key="1">
    <source>
        <dbReference type="SAM" id="MobiDB-lite"/>
    </source>
</evidence>
<gene>
    <name evidence="2" type="ORF">B0T19DRAFT_397161</name>
</gene>
<feature type="compositionally biased region" description="Low complexity" evidence="1">
    <location>
        <begin position="207"/>
        <end position="216"/>
    </location>
</feature>
<feature type="compositionally biased region" description="Basic and acidic residues" evidence="1">
    <location>
        <begin position="102"/>
        <end position="112"/>
    </location>
</feature>
<dbReference type="Proteomes" id="UP001286456">
    <property type="component" value="Unassembled WGS sequence"/>
</dbReference>
<dbReference type="AlphaFoldDB" id="A0AAE0J5Z9"/>
<feature type="compositionally biased region" description="Basic and acidic residues" evidence="1">
    <location>
        <begin position="52"/>
        <end position="68"/>
    </location>
</feature>
<feature type="compositionally biased region" description="Polar residues" evidence="1">
    <location>
        <begin position="240"/>
        <end position="249"/>
    </location>
</feature>
<proteinExistence type="predicted"/>
<reference evidence="2" key="2">
    <citation type="submission" date="2023-06" db="EMBL/GenBank/DDBJ databases">
        <authorList>
            <consortium name="Lawrence Berkeley National Laboratory"/>
            <person name="Haridas S."/>
            <person name="Hensen N."/>
            <person name="Bonometti L."/>
            <person name="Westerberg I."/>
            <person name="Brannstrom I.O."/>
            <person name="Guillou S."/>
            <person name="Cros-Aarteil S."/>
            <person name="Calhoun S."/>
            <person name="Kuo A."/>
            <person name="Mondo S."/>
            <person name="Pangilinan J."/>
            <person name="Riley R."/>
            <person name="Labutti K."/>
            <person name="Andreopoulos B."/>
            <person name="Lipzen A."/>
            <person name="Chen C."/>
            <person name="Yanf M."/>
            <person name="Daum C."/>
            <person name="Ng V."/>
            <person name="Clum A."/>
            <person name="Steindorff A."/>
            <person name="Ohm R."/>
            <person name="Martin F."/>
            <person name="Silar P."/>
            <person name="Natvig D."/>
            <person name="Lalanne C."/>
            <person name="Gautier V."/>
            <person name="Ament-Velasquez S.L."/>
            <person name="Kruys A."/>
            <person name="Hutchinson M.I."/>
            <person name="Powell A.J."/>
            <person name="Barry K."/>
            <person name="Miller A.N."/>
            <person name="Grigoriev I.V."/>
            <person name="Debuchy R."/>
            <person name="Gladieux P."/>
            <person name="Thoren M.H."/>
            <person name="Johannesson H."/>
        </authorList>
    </citation>
    <scope>NUCLEOTIDE SEQUENCE</scope>
    <source>
        <strain evidence="2">SMH4131-1</strain>
    </source>
</reference>
<reference evidence="2" key="1">
    <citation type="journal article" date="2023" name="Mol. Phylogenet. Evol.">
        <title>Genome-scale phylogeny and comparative genomics of the fungal order Sordariales.</title>
        <authorList>
            <person name="Hensen N."/>
            <person name="Bonometti L."/>
            <person name="Westerberg I."/>
            <person name="Brannstrom I.O."/>
            <person name="Guillou S."/>
            <person name="Cros-Aarteil S."/>
            <person name="Calhoun S."/>
            <person name="Haridas S."/>
            <person name="Kuo A."/>
            <person name="Mondo S."/>
            <person name="Pangilinan J."/>
            <person name="Riley R."/>
            <person name="LaButti K."/>
            <person name="Andreopoulos B."/>
            <person name="Lipzen A."/>
            <person name="Chen C."/>
            <person name="Yan M."/>
            <person name="Daum C."/>
            <person name="Ng V."/>
            <person name="Clum A."/>
            <person name="Steindorff A."/>
            <person name="Ohm R.A."/>
            <person name="Martin F."/>
            <person name="Silar P."/>
            <person name="Natvig D.O."/>
            <person name="Lalanne C."/>
            <person name="Gautier V."/>
            <person name="Ament-Velasquez S.L."/>
            <person name="Kruys A."/>
            <person name="Hutchinson M.I."/>
            <person name="Powell A.J."/>
            <person name="Barry K."/>
            <person name="Miller A.N."/>
            <person name="Grigoriev I.V."/>
            <person name="Debuchy R."/>
            <person name="Gladieux P."/>
            <person name="Hiltunen Thoren M."/>
            <person name="Johannesson H."/>
        </authorList>
    </citation>
    <scope>NUCLEOTIDE SEQUENCE</scope>
    <source>
        <strain evidence="2">SMH4131-1</strain>
    </source>
</reference>
<keyword evidence="3" id="KW-1185">Reference proteome</keyword>
<accession>A0AAE0J5Z9</accession>
<feature type="compositionally biased region" description="Polar residues" evidence="1">
    <location>
        <begin position="165"/>
        <end position="182"/>
    </location>
</feature>
<feature type="compositionally biased region" description="Basic and acidic residues" evidence="1">
    <location>
        <begin position="79"/>
        <end position="88"/>
    </location>
</feature>
<organism evidence="2 3">
    <name type="scientific">Cercophora scortea</name>
    <dbReference type="NCBI Taxonomy" id="314031"/>
    <lineage>
        <taxon>Eukaryota</taxon>
        <taxon>Fungi</taxon>
        <taxon>Dikarya</taxon>
        <taxon>Ascomycota</taxon>
        <taxon>Pezizomycotina</taxon>
        <taxon>Sordariomycetes</taxon>
        <taxon>Sordariomycetidae</taxon>
        <taxon>Sordariales</taxon>
        <taxon>Lasiosphaeriaceae</taxon>
        <taxon>Cercophora</taxon>
    </lineage>
</organism>
<evidence type="ECO:0000313" key="2">
    <source>
        <dbReference type="EMBL" id="KAK3337553.1"/>
    </source>
</evidence>
<protein>
    <submittedName>
        <fullName evidence="2">Uncharacterized protein</fullName>
    </submittedName>
</protein>
<dbReference type="EMBL" id="JAUEPO010000001">
    <property type="protein sequence ID" value="KAK3337553.1"/>
    <property type="molecule type" value="Genomic_DNA"/>
</dbReference>
<name>A0AAE0J5Z9_9PEZI</name>
<feature type="compositionally biased region" description="Pro residues" evidence="1">
    <location>
        <begin position="130"/>
        <end position="141"/>
    </location>
</feature>
<feature type="compositionally biased region" description="Basic and acidic residues" evidence="1">
    <location>
        <begin position="217"/>
        <end position="239"/>
    </location>
</feature>
<sequence length="249" mass="28650">MTEIILITIHPAEFEASQNTERSLVLITSPPSLAELNDDDAELVIDPNQEPEPSRHRESQKKAQEYESRNPNFVPSYADDAKYYDQRKLNPSRRPSTRTHKRPEPSNAERDAFANAYRPGVDDSSRRKAPIPPAPRPPTPPRMSQRREPVPEPPRYRQRQMSEAPGTQNNTKRPARSSSQTRNWEDNVRVTQTPEDIARVRGRHKNASNANGGNWNAEKESDKKGKDEAERTCWDRMQETNKQNTFDQE</sequence>
<comment type="caution">
    <text evidence="2">The sequence shown here is derived from an EMBL/GenBank/DDBJ whole genome shotgun (WGS) entry which is preliminary data.</text>
</comment>
<feature type="region of interest" description="Disordered" evidence="1">
    <location>
        <begin position="44"/>
        <end position="249"/>
    </location>
</feature>
<evidence type="ECO:0000313" key="3">
    <source>
        <dbReference type="Proteomes" id="UP001286456"/>
    </source>
</evidence>